<dbReference type="PANTHER" id="PTHR43877">
    <property type="entry name" value="AMINOALKYLPHOSPHONATE N-ACETYLTRANSFERASE-RELATED-RELATED"/>
    <property type="match status" value="1"/>
</dbReference>
<dbReference type="Proteomes" id="UP001238603">
    <property type="component" value="Unassembled WGS sequence"/>
</dbReference>
<keyword evidence="2 4" id="KW-0012">Acyltransferase</keyword>
<proteinExistence type="predicted"/>
<dbReference type="GO" id="GO:0016746">
    <property type="term" value="F:acyltransferase activity"/>
    <property type="evidence" value="ECO:0007669"/>
    <property type="project" value="UniProtKB-KW"/>
</dbReference>
<dbReference type="PROSITE" id="PS51186">
    <property type="entry name" value="GNAT"/>
    <property type="match status" value="1"/>
</dbReference>
<gene>
    <name evidence="4" type="ORF">QRD43_02585</name>
</gene>
<accession>A0ABT7LGJ9</accession>
<dbReference type="InterPro" id="IPR000182">
    <property type="entry name" value="GNAT_dom"/>
</dbReference>
<reference evidence="4 5" key="1">
    <citation type="submission" date="2023-06" db="EMBL/GenBank/DDBJ databases">
        <title>Pelomonas sp. APW6 16S ribosomal RNA gene genome sequencing and assembly.</title>
        <authorList>
            <person name="Woo H."/>
        </authorList>
    </citation>
    <scope>NUCLEOTIDE SEQUENCE [LARGE SCALE GENOMIC DNA]</scope>
    <source>
        <strain evidence="4 5">APW6</strain>
    </source>
</reference>
<dbReference type="CDD" id="cd04301">
    <property type="entry name" value="NAT_SF"/>
    <property type="match status" value="1"/>
</dbReference>
<evidence type="ECO:0000313" key="4">
    <source>
        <dbReference type="EMBL" id="MDL5030780.1"/>
    </source>
</evidence>
<protein>
    <submittedName>
        <fullName evidence="4">N-acetyltransferase</fullName>
        <ecNumber evidence="4">2.3.1.-</ecNumber>
    </submittedName>
</protein>
<dbReference type="Pfam" id="PF00583">
    <property type="entry name" value="Acetyltransf_1"/>
    <property type="match status" value="1"/>
</dbReference>
<sequence>MSACRIRLAGLDDLDTLAPLFNAYRQFYEQPDDLALARGFLQQRLQRGESVVLLADAGTDTAEGAARSLGFCQLYPSFCSVEAEPIFTLYDLFVTDDARRLGVGRALLRAAESLALERGVARLDLTTARSNHRAQALYESEGWVLDEVFLAYQRYPGAPRPGLKRA</sequence>
<dbReference type="SUPFAM" id="SSF55729">
    <property type="entry name" value="Acyl-CoA N-acyltransferases (Nat)"/>
    <property type="match status" value="1"/>
</dbReference>
<evidence type="ECO:0000256" key="1">
    <source>
        <dbReference type="ARBA" id="ARBA00022679"/>
    </source>
</evidence>
<dbReference type="Gene3D" id="3.40.630.30">
    <property type="match status" value="1"/>
</dbReference>
<feature type="domain" description="N-acetyltransferase" evidence="3">
    <location>
        <begin position="4"/>
        <end position="161"/>
    </location>
</feature>
<dbReference type="RefSeq" id="WP_285980907.1">
    <property type="nucleotide sequence ID" value="NZ_JASVDS010000001.1"/>
</dbReference>
<comment type="caution">
    <text evidence="4">The sequence shown here is derived from an EMBL/GenBank/DDBJ whole genome shotgun (WGS) entry which is preliminary data.</text>
</comment>
<keyword evidence="5" id="KW-1185">Reference proteome</keyword>
<evidence type="ECO:0000256" key="2">
    <source>
        <dbReference type="ARBA" id="ARBA00023315"/>
    </source>
</evidence>
<name>A0ABT7LGJ9_9BURK</name>
<evidence type="ECO:0000313" key="5">
    <source>
        <dbReference type="Proteomes" id="UP001238603"/>
    </source>
</evidence>
<dbReference type="EMBL" id="JASVDS010000001">
    <property type="protein sequence ID" value="MDL5030780.1"/>
    <property type="molecule type" value="Genomic_DNA"/>
</dbReference>
<dbReference type="InterPro" id="IPR050832">
    <property type="entry name" value="Bact_Acetyltransf"/>
</dbReference>
<dbReference type="PANTHER" id="PTHR43877:SF2">
    <property type="entry name" value="AMINOALKYLPHOSPHONATE N-ACETYLTRANSFERASE-RELATED"/>
    <property type="match status" value="1"/>
</dbReference>
<dbReference type="EC" id="2.3.1.-" evidence="4"/>
<evidence type="ECO:0000259" key="3">
    <source>
        <dbReference type="PROSITE" id="PS51186"/>
    </source>
</evidence>
<organism evidence="4 5">
    <name type="scientific">Roseateles subflavus</name>
    <dbReference type="NCBI Taxonomy" id="3053353"/>
    <lineage>
        <taxon>Bacteria</taxon>
        <taxon>Pseudomonadati</taxon>
        <taxon>Pseudomonadota</taxon>
        <taxon>Betaproteobacteria</taxon>
        <taxon>Burkholderiales</taxon>
        <taxon>Sphaerotilaceae</taxon>
        <taxon>Roseateles</taxon>
    </lineage>
</organism>
<keyword evidence="1 4" id="KW-0808">Transferase</keyword>
<dbReference type="InterPro" id="IPR016181">
    <property type="entry name" value="Acyl_CoA_acyltransferase"/>
</dbReference>